<dbReference type="GO" id="GO:0005737">
    <property type="term" value="C:cytoplasm"/>
    <property type="evidence" value="ECO:0007669"/>
    <property type="project" value="UniProtKB-SubCell"/>
</dbReference>
<dbReference type="NCBIfam" id="NF003089">
    <property type="entry name" value="PRK04016.1"/>
    <property type="match status" value="1"/>
</dbReference>
<evidence type="ECO:0000256" key="4">
    <source>
        <dbReference type="ARBA" id="ARBA00022833"/>
    </source>
</evidence>
<dbReference type="Pfam" id="PF01194">
    <property type="entry name" value="RNA_pol_N"/>
    <property type="match status" value="1"/>
</dbReference>
<dbReference type="GO" id="GO:0003899">
    <property type="term" value="F:DNA-directed RNA polymerase activity"/>
    <property type="evidence" value="ECO:0007669"/>
    <property type="project" value="UniProtKB-UniRule"/>
</dbReference>
<protein>
    <recommendedName>
        <fullName evidence="6">DNA-directed RNA polymerase subunit Rpo10</fullName>
        <ecNumber evidence="6">2.7.7.6</ecNumber>
    </recommendedName>
    <alternativeName>
        <fullName evidence="6">DNA-directed RNA polymerase subunit N</fullName>
    </alternativeName>
</protein>
<dbReference type="EC" id="2.7.7.6" evidence="6"/>
<name>A0A8G2L7Y0_PICTO</name>
<keyword evidence="1 6" id="KW-0240">DNA-directed RNA polymerase</keyword>
<gene>
    <name evidence="6" type="primary">rpo10</name>
    <name evidence="6" type="synonym">rpoN</name>
    <name evidence="7" type="ORF">SAMN02745355_0684</name>
</gene>
<evidence type="ECO:0000256" key="1">
    <source>
        <dbReference type="ARBA" id="ARBA00022478"/>
    </source>
</evidence>
<dbReference type="PIRSF" id="PIRSF005653">
    <property type="entry name" value="RNA_pol_N/8_sub"/>
    <property type="match status" value="1"/>
</dbReference>
<dbReference type="InterPro" id="IPR020789">
    <property type="entry name" value="RNA_pol_suN_Zn-BS"/>
</dbReference>
<evidence type="ECO:0000313" key="7">
    <source>
        <dbReference type="EMBL" id="SMD30779.1"/>
    </source>
</evidence>
<comment type="caution">
    <text evidence="7">The sequence shown here is derived from an EMBL/GenBank/DDBJ whole genome shotgun (WGS) entry which is preliminary data.</text>
</comment>
<dbReference type="PANTHER" id="PTHR23431">
    <property type="entry name" value="DNA-DIRECTED RNA POLYMERASES I, II, AND III SUBUNIT RPABC5 FAMILY MEMBER"/>
    <property type="match status" value="1"/>
</dbReference>
<dbReference type="EMBL" id="FWYE01000001">
    <property type="protein sequence ID" value="SMD30779.1"/>
    <property type="molecule type" value="Genomic_DNA"/>
</dbReference>
<dbReference type="AlphaFoldDB" id="A0A8G2L7Y0"/>
<evidence type="ECO:0000256" key="3">
    <source>
        <dbReference type="ARBA" id="ARBA00022723"/>
    </source>
</evidence>
<keyword evidence="8" id="KW-1185">Reference proteome</keyword>
<feature type="binding site" evidence="6">
    <location>
        <position position="24"/>
    </location>
    <ligand>
        <name>Zn(2+)</name>
        <dbReference type="ChEBI" id="CHEBI:29105"/>
    </ligand>
</feature>
<comment type="cofactor">
    <cofactor evidence="6">
        <name>Zn(2+)</name>
        <dbReference type="ChEBI" id="CHEBI:29105"/>
    </cofactor>
    <text evidence="6">Binds 1 zinc ion.</text>
</comment>
<keyword evidence="6" id="KW-0808">Transferase</keyword>
<keyword evidence="4 6" id="KW-0862">Zinc</keyword>
<dbReference type="PROSITE" id="PS01112">
    <property type="entry name" value="RNA_POL_N_8KD"/>
    <property type="match status" value="1"/>
</dbReference>
<dbReference type="GO" id="GO:0000428">
    <property type="term" value="C:DNA-directed RNA polymerase complex"/>
    <property type="evidence" value="ECO:0007669"/>
    <property type="project" value="UniProtKB-KW"/>
</dbReference>
<feature type="binding site" evidence="6">
    <location>
        <position position="21"/>
    </location>
    <ligand>
        <name>Zn(2+)</name>
        <dbReference type="ChEBI" id="CHEBI:29105"/>
    </ligand>
</feature>
<accession>A0A8G2L7Y0</accession>
<dbReference type="Gene3D" id="1.10.10.60">
    <property type="entry name" value="Homeodomain-like"/>
    <property type="match status" value="1"/>
</dbReference>
<comment type="catalytic activity">
    <reaction evidence="6">
        <text>RNA(n) + a ribonucleoside 5'-triphosphate = RNA(n+1) + diphosphate</text>
        <dbReference type="Rhea" id="RHEA:21248"/>
        <dbReference type="Rhea" id="RHEA-COMP:14527"/>
        <dbReference type="Rhea" id="RHEA-COMP:17342"/>
        <dbReference type="ChEBI" id="CHEBI:33019"/>
        <dbReference type="ChEBI" id="CHEBI:61557"/>
        <dbReference type="ChEBI" id="CHEBI:140395"/>
        <dbReference type="EC" id="2.7.7.6"/>
    </reaction>
</comment>
<keyword evidence="5 6" id="KW-0804">Transcription</keyword>
<dbReference type="Proteomes" id="UP000192315">
    <property type="component" value="Unassembled WGS sequence"/>
</dbReference>
<dbReference type="InterPro" id="IPR000268">
    <property type="entry name" value="RPABC5/Rpb10"/>
</dbReference>
<evidence type="ECO:0000313" key="8">
    <source>
        <dbReference type="Proteomes" id="UP000192315"/>
    </source>
</evidence>
<dbReference type="GO" id="GO:0006351">
    <property type="term" value="P:DNA-templated transcription"/>
    <property type="evidence" value="ECO:0007669"/>
    <property type="project" value="UniProtKB-UniRule"/>
</dbReference>
<evidence type="ECO:0000256" key="5">
    <source>
        <dbReference type="ARBA" id="ARBA00023163"/>
    </source>
</evidence>
<comment type="similarity">
    <text evidence="6">Belongs to the archaeal Rpo10/eukaryotic RPB10 RNA polymerase subunit family.</text>
</comment>
<proteinExistence type="inferred from homology"/>
<dbReference type="SUPFAM" id="SSF46924">
    <property type="entry name" value="RNA polymerase subunit RPB10"/>
    <property type="match status" value="1"/>
</dbReference>
<dbReference type="PANTHER" id="PTHR23431:SF3">
    <property type="entry name" value="DNA-DIRECTED RNA POLYMERASES I, II, AND III SUBUNIT RPABC5"/>
    <property type="match status" value="1"/>
</dbReference>
<feature type="binding site" evidence="6">
    <location>
        <position position="68"/>
    </location>
    <ligand>
        <name>Zn(2+)</name>
        <dbReference type="ChEBI" id="CHEBI:29105"/>
    </ligand>
</feature>
<evidence type="ECO:0000256" key="6">
    <source>
        <dbReference type="HAMAP-Rule" id="MF_00250"/>
    </source>
</evidence>
<comment type="subcellular location">
    <subcellularLocation>
        <location evidence="6">Cytoplasm</location>
    </subcellularLocation>
</comment>
<keyword evidence="2 6" id="KW-0548">Nucleotidyltransferase</keyword>
<dbReference type="GO" id="GO:0008270">
    <property type="term" value="F:zinc ion binding"/>
    <property type="evidence" value="ECO:0007669"/>
    <property type="project" value="UniProtKB-UniRule"/>
</dbReference>
<feature type="binding site" evidence="6">
    <location>
        <position position="69"/>
    </location>
    <ligand>
        <name>Zn(2+)</name>
        <dbReference type="ChEBI" id="CHEBI:29105"/>
    </ligand>
</feature>
<comment type="subunit">
    <text evidence="6">Part of the RNA polymerase complex.</text>
</comment>
<keyword evidence="6" id="KW-0963">Cytoplasm</keyword>
<organism evidence="7 8">
    <name type="scientific">Picrophilus torridus (strain ATCC 700027 / DSM 9790 / JCM 10055 / NBRC 100828 / KAW 2/3)</name>
    <dbReference type="NCBI Taxonomy" id="1122961"/>
    <lineage>
        <taxon>Archaea</taxon>
        <taxon>Methanobacteriati</taxon>
        <taxon>Thermoplasmatota</taxon>
        <taxon>Thermoplasmata</taxon>
        <taxon>Thermoplasmatales</taxon>
        <taxon>Picrophilaceae</taxon>
        <taxon>Picrophilus</taxon>
    </lineage>
</organism>
<dbReference type="InterPro" id="IPR023580">
    <property type="entry name" value="RNA_pol_su_RPB10"/>
</dbReference>
<comment type="function">
    <text evidence="6">DNA-dependent RNA polymerase (RNAP) catalyzes the transcription of DNA into RNA using the four ribonucleoside triphosphates as substrates.</text>
</comment>
<dbReference type="GO" id="GO:0003677">
    <property type="term" value="F:DNA binding"/>
    <property type="evidence" value="ECO:0007669"/>
    <property type="project" value="InterPro"/>
</dbReference>
<keyword evidence="3 6" id="KW-0479">Metal-binding</keyword>
<evidence type="ECO:0000256" key="2">
    <source>
        <dbReference type="ARBA" id="ARBA00022695"/>
    </source>
</evidence>
<sequence length="86" mass="9922">MVLGQRGRNHTGDYMIIPVRCFSCGRVIASDYVRFTEACTKIINETGREPRGEEKAKILDDLGVKRYCCRRMILSHKDLIDEVLPY</sequence>
<reference evidence="7 8" key="1">
    <citation type="submission" date="2017-04" db="EMBL/GenBank/DDBJ databases">
        <authorList>
            <person name="Varghese N."/>
            <person name="Submissions S."/>
        </authorList>
    </citation>
    <scope>NUCLEOTIDE SEQUENCE [LARGE SCALE GENOMIC DNA]</scope>
    <source>
        <strain evidence="7 8">DSM 9789</strain>
    </source>
</reference>
<dbReference type="HAMAP" id="MF_00250">
    <property type="entry name" value="RNApol_arch_Rpo10"/>
    <property type="match status" value="1"/>
</dbReference>